<keyword evidence="3" id="KW-1003">Cell membrane</keyword>
<keyword evidence="4 9" id="KW-0812">Transmembrane</keyword>
<dbReference type="InterPro" id="IPR039421">
    <property type="entry name" value="Type_1_exporter"/>
</dbReference>
<evidence type="ECO:0000256" key="8">
    <source>
        <dbReference type="ARBA" id="ARBA00023136"/>
    </source>
</evidence>
<keyword evidence="8 9" id="KW-0472">Membrane</keyword>
<evidence type="ECO:0000256" key="3">
    <source>
        <dbReference type="ARBA" id="ARBA00022475"/>
    </source>
</evidence>
<evidence type="ECO:0000256" key="5">
    <source>
        <dbReference type="ARBA" id="ARBA00022741"/>
    </source>
</evidence>
<dbReference type="CDD" id="cd18553">
    <property type="entry name" value="ABC_6TM_PglK_like"/>
    <property type="match status" value="1"/>
</dbReference>
<organism evidence="13 14">
    <name type="scientific">Helicobacter cappadocius</name>
    <dbReference type="NCBI Taxonomy" id="3063998"/>
    <lineage>
        <taxon>Bacteria</taxon>
        <taxon>Pseudomonadati</taxon>
        <taxon>Campylobacterota</taxon>
        <taxon>Epsilonproteobacteria</taxon>
        <taxon>Campylobacterales</taxon>
        <taxon>Helicobacteraceae</taxon>
        <taxon>Helicobacter</taxon>
    </lineage>
</organism>
<sequence length="568" mass="65235">MKKQKKNSTSDLYKLRYLITRRDKIILLWLFLATIVFSVVETLGISIIMPFITFASNPDRILNTSISFKFYQWMHFSSTLNFMLFFSGALVVFYIFRAFYSIFYNYSLNRFAFGKSHYFAYRLFCKSTELSYFDFTKKNTDKIRVSVGEEAQNVSQYIQNFLQMFAEVFTIALMYVLLLLVSWKMTLVLTVIMALQILFIIKTVSKKIKKQGDKRAMIETQFGKIITQTFGNFKFIKLKGNQKEIYEVFERTSSHRANIFTKFQTLNSIPKSFLETIGFILLISCVAYILVRYNDVSAVIPIISMYALALYRILPSANKILTNYNAMSFYKKALSNVYENLTYQTELEDNKPCEFEKSIELKNVSFAYNDSKPVIENFNLIINKGDKVAFCGPSGAGKSTLVDIIIGIYKPKKGEIFIDGFKLDNHNLPAWRKKIGYIPQTIYLFDGNVAENVAFGSEMNKEKLISACKKANIWEFLEQHNGLETIVGEGGILLSGGQKQRIGIARAIYDDPEILVLDEATSALDTDTEEKIMNEIYDVAKNKTLLVIAHRLNTIKRCNKKIDISLSA</sequence>
<dbReference type="InterPro" id="IPR003439">
    <property type="entry name" value="ABC_transporter-like_ATP-bd"/>
</dbReference>
<dbReference type="PROSITE" id="PS50929">
    <property type="entry name" value="ABC_TM1F"/>
    <property type="match status" value="1"/>
</dbReference>
<keyword evidence="2" id="KW-0813">Transport</keyword>
<evidence type="ECO:0000313" key="15">
    <source>
        <dbReference type="Proteomes" id="UP001240777"/>
    </source>
</evidence>
<dbReference type="FunFam" id="3.40.50.300:FF:000299">
    <property type="entry name" value="ABC transporter ATP-binding protein/permease"/>
    <property type="match status" value="1"/>
</dbReference>
<dbReference type="InterPro" id="IPR011527">
    <property type="entry name" value="ABC1_TM_dom"/>
</dbReference>
<gene>
    <name evidence="12" type="ORF">Q5I04_08505</name>
    <name evidence="13" type="ORF">Q5I06_02690</name>
</gene>
<dbReference type="SUPFAM" id="SSF52540">
    <property type="entry name" value="P-loop containing nucleoside triphosphate hydrolases"/>
    <property type="match status" value="1"/>
</dbReference>
<dbReference type="InterPro" id="IPR027417">
    <property type="entry name" value="P-loop_NTPase"/>
</dbReference>
<evidence type="ECO:0000313" key="14">
    <source>
        <dbReference type="Proteomes" id="UP001177258"/>
    </source>
</evidence>
<dbReference type="PROSITE" id="PS00211">
    <property type="entry name" value="ABC_TRANSPORTER_1"/>
    <property type="match status" value="1"/>
</dbReference>
<dbReference type="RefSeq" id="WP_305517782.1">
    <property type="nucleotide sequence ID" value="NZ_JAUPEV010000020.1"/>
</dbReference>
<evidence type="ECO:0000256" key="4">
    <source>
        <dbReference type="ARBA" id="ARBA00022692"/>
    </source>
</evidence>
<dbReference type="PROSITE" id="PS50893">
    <property type="entry name" value="ABC_TRANSPORTER_2"/>
    <property type="match status" value="1"/>
</dbReference>
<dbReference type="GO" id="GO:0005524">
    <property type="term" value="F:ATP binding"/>
    <property type="evidence" value="ECO:0007669"/>
    <property type="project" value="UniProtKB-KW"/>
</dbReference>
<evidence type="ECO:0000313" key="13">
    <source>
        <dbReference type="EMBL" id="MDP2538690.1"/>
    </source>
</evidence>
<dbReference type="PANTHER" id="PTHR24221">
    <property type="entry name" value="ATP-BINDING CASSETTE SUB-FAMILY B"/>
    <property type="match status" value="1"/>
</dbReference>
<evidence type="ECO:0000256" key="7">
    <source>
        <dbReference type="ARBA" id="ARBA00022989"/>
    </source>
</evidence>
<dbReference type="GO" id="GO:0140359">
    <property type="term" value="F:ABC-type transporter activity"/>
    <property type="evidence" value="ECO:0007669"/>
    <property type="project" value="InterPro"/>
</dbReference>
<reference evidence="12" key="2">
    <citation type="submission" date="2023-07" db="EMBL/GenBank/DDBJ databases">
        <authorList>
            <person name="Aydin F."/>
            <person name="Tarhane S."/>
            <person name="Saticioglu I.B."/>
            <person name="Karakaya E."/>
            <person name="Abay S."/>
            <person name="Guran O."/>
            <person name="Bozkurt E."/>
            <person name="Uzum N."/>
            <person name="Olgun K."/>
            <person name="Jablonski D."/>
        </authorList>
    </citation>
    <scope>NUCLEOTIDE SEQUENCE</scope>
    <source>
        <strain evidence="12">Faydin-H75</strain>
    </source>
</reference>
<dbReference type="Pfam" id="PF00664">
    <property type="entry name" value="ABC_membrane"/>
    <property type="match status" value="1"/>
</dbReference>
<reference evidence="13 15" key="1">
    <citation type="submission" date="2023-07" db="EMBL/GenBank/DDBJ databases">
        <title>Unpublished Manusciprt.</title>
        <authorList>
            <person name="Aydin F."/>
            <person name="Tarhane S."/>
            <person name="Saticioglu I.B."/>
            <person name="Karakaya E."/>
            <person name="Abay S."/>
            <person name="Guran O."/>
            <person name="Bozkurt E."/>
            <person name="Uzum N."/>
            <person name="Olgun K."/>
            <person name="Jablonski D."/>
        </authorList>
    </citation>
    <scope>NUCLEOTIDE SEQUENCE</scope>
    <source>
        <strain evidence="15">faydin-H75</strain>
        <strain evidence="13">Faydin-H76</strain>
    </source>
</reference>
<evidence type="ECO:0000256" key="9">
    <source>
        <dbReference type="SAM" id="Phobius"/>
    </source>
</evidence>
<keyword evidence="6 13" id="KW-0067">ATP-binding</keyword>
<dbReference type="Pfam" id="PF00005">
    <property type="entry name" value="ABC_tran"/>
    <property type="match status" value="1"/>
</dbReference>
<comment type="caution">
    <text evidence="13">The sequence shown here is derived from an EMBL/GenBank/DDBJ whole genome shotgun (WGS) entry which is preliminary data.</text>
</comment>
<evidence type="ECO:0000256" key="2">
    <source>
        <dbReference type="ARBA" id="ARBA00022448"/>
    </source>
</evidence>
<dbReference type="EMBL" id="JAUPEV010000020">
    <property type="protein sequence ID" value="MDO7253944.1"/>
    <property type="molecule type" value="Genomic_DNA"/>
</dbReference>
<reference evidence="12 14" key="3">
    <citation type="journal article" date="2024" name="Syst. Appl. Microbiol.">
        <title>Helicobacter cappadocius sp. nov., from lizards: The first psychrotrophic Helicobacter species.</title>
        <authorList>
            <person name="Aydin F."/>
            <person name="Tarhane S."/>
            <person name="Karakaya E."/>
            <person name="Abay S."/>
            <person name="Kayman T."/>
            <person name="Guran O."/>
            <person name="Bozkurt E."/>
            <person name="Uzum N."/>
            <person name="Avci A."/>
            <person name="Olgun K."/>
            <person name="Jablonski D."/>
            <person name="Guran C."/>
            <person name="Burcin Saticioglu I."/>
        </authorList>
    </citation>
    <scope>NUCLEOTIDE SEQUENCE [LARGE SCALE GENOMIC DNA]</scope>
    <source>
        <strain evidence="12">Faydin-H75</strain>
        <strain evidence="14">faydin-H76</strain>
    </source>
</reference>
<dbReference type="EMBL" id="JAUYZK010000003">
    <property type="protein sequence ID" value="MDP2538690.1"/>
    <property type="molecule type" value="Genomic_DNA"/>
</dbReference>
<dbReference type="SUPFAM" id="SSF90123">
    <property type="entry name" value="ABC transporter transmembrane region"/>
    <property type="match status" value="1"/>
</dbReference>
<feature type="transmembrane region" description="Helical" evidence="9">
    <location>
        <begin position="161"/>
        <end position="181"/>
    </location>
</feature>
<feature type="transmembrane region" description="Helical" evidence="9">
    <location>
        <begin position="26"/>
        <end position="53"/>
    </location>
</feature>
<dbReference type="GO" id="GO:0016887">
    <property type="term" value="F:ATP hydrolysis activity"/>
    <property type="evidence" value="ECO:0007669"/>
    <property type="project" value="InterPro"/>
</dbReference>
<dbReference type="InterPro" id="IPR017871">
    <property type="entry name" value="ABC_transporter-like_CS"/>
</dbReference>
<evidence type="ECO:0000256" key="6">
    <source>
        <dbReference type="ARBA" id="ARBA00022840"/>
    </source>
</evidence>
<comment type="subcellular location">
    <subcellularLocation>
        <location evidence="1">Cell membrane</location>
        <topology evidence="1">Multi-pass membrane protein</topology>
    </subcellularLocation>
</comment>
<dbReference type="InterPro" id="IPR036640">
    <property type="entry name" value="ABC1_TM_sf"/>
</dbReference>
<accession>A0AA90PTY6</accession>
<evidence type="ECO:0000259" key="10">
    <source>
        <dbReference type="PROSITE" id="PS50893"/>
    </source>
</evidence>
<evidence type="ECO:0000256" key="1">
    <source>
        <dbReference type="ARBA" id="ARBA00004651"/>
    </source>
</evidence>
<evidence type="ECO:0000259" key="11">
    <source>
        <dbReference type="PROSITE" id="PS50929"/>
    </source>
</evidence>
<feature type="transmembrane region" description="Helical" evidence="9">
    <location>
        <begin position="73"/>
        <end position="96"/>
    </location>
</feature>
<keyword evidence="5" id="KW-0547">Nucleotide-binding</keyword>
<dbReference type="Proteomes" id="UP001177258">
    <property type="component" value="Unassembled WGS sequence"/>
</dbReference>
<feature type="domain" description="ABC transmembrane type-1" evidence="11">
    <location>
        <begin position="28"/>
        <end position="327"/>
    </location>
</feature>
<proteinExistence type="predicted"/>
<name>A0AA90PTY6_9HELI</name>
<dbReference type="Gene3D" id="3.40.50.300">
    <property type="entry name" value="P-loop containing nucleotide triphosphate hydrolases"/>
    <property type="match status" value="1"/>
</dbReference>
<keyword evidence="7 9" id="KW-1133">Transmembrane helix</keyword>
<feature type="transmembrane region" description="Helical" evidence="9">
    <location>
        <begin position="296"/>
        <end position="314"/>
    </location>
</feature>
<feature type="transmembrane region" description="Helical" evidence="9">
    <location>
        <begin position="187"/>
        <end position="205"/>
    </location>
</feature>
<keyword evidence="15" id="KW-1185">Reference proteome</keyword>
<feature type="domain" description="ABC transporter" evidence="10">
    <location>
        <begin position="359"/>
        <end position="568"/>
    </location>
</feature>
<evidence type="ECO:0000313" key="12">
    <source>
        <dbReference type="EMBL" id="MDO7253944.1"/>
    </source>
</evidence>
<dbReference type="Proteomes" id="UP001240777">
    <property type="component" value="Unassembled WGS sequence"/>
</dbReference>
<dbReference type="InterPro" id="IPR003593">
    <property type="entry name" value="AAA+_ATPase"/>
</dbReference>
<dbReference type="AlphaFoldDB" id="A0AA90PTY6"/>
<dbReference type="GO" id="GO:0005886">
    <property type="term" value="C:plasma membrane"/>
    <property type="evidence" value="ECO:0007669"/>
    <property type="project" value="UniProtKB-SubCell"/>
</dbReference>
<dbReference type="GO" id="GO:0034040">
    <property type="term" value="F:ATPase-coupled lipid transmembrane transporter activity"/>
    <property type="evidence" value="ECO:0007669"/>
    <property type="project" value="TreeGrafter"/>
</dbReference>
<feature type="transmembrane region" description="Helical" evidence="9">
    <location>
        <begin position="272"/>
        <end position="290"/>
    </location>
</feature>
<dbReference type="PANTHER" id="PTHR24221:SF654">
    <property type="entry name" value="ATP-BINDING CASSETTE SUB-FAMILY B MEMBER 6"/>
    <property type="match status" value="1"/>
</dbReference>
<protein>
    <submittedName>
        <fullName evidence="13">ABC transporter ATP-binding protein</fullName>
    </submittedName>
</protein>
<dbReference type="Gene3D" id="1.20.1560.10">
    <property type="entry name" value="ABC transporter type 1, transmembrane domain"/>
    <property type="match status" value="1"/>
</dbReference>
<dbReference type="SMART" id="SM00382">
    <property type="entry name" value="AAA"/>
    <property type="match status" value="1"/>
</dbReference>